<keyword evidence="2" id="KW-0378">Hydrolase</keyword>
<dbReference type="Gene3D" id="3.10.310.70">
    <property type="match status" value="1"/>
</dbReference>
<dbReference type="OrthoDB" id="3173428at2"/>
<dbReference type="AlphaFoldDB" id="A0A0B9APS2"/>
<sequence length="543" mass="57746">MVKVDSLWHGNFWTGNPAHPQARTLAVHRGRIVAVDDVSDLRAAAEHDLGPDLIIPGLHDAHHHTSAVGEQLAMVDLRFPAVTNLDELYAAIADRAATLPHGAWVKAGGYDQNRLGDHPTAEGLDRVAGGHPVLVEHVSHHMIVANTAAFGRAGHPGRRDFPDVDGGRVLRDEAGLPTGLLQETAGDAIRLAAARTTQEESIENLRLASEQSVAFGLTSLTEPGIVIGGALGVNAPILDAYQTAVDTGVLKPRMTVMPFHHVLHELELNSEGRRTFDMGIRTGFGDDRLRLGPVKIIADGSLIGRSAAVHECFCAEPDNRGVMVVDPADLAELVPAYDRAGWTVAIHAIGDRAIDHALDAIELTRSAGSRARHRIEHFAIATGEQVARAARLEVTPVPQGVFISEFGDGILASLGAQRAAGTYRMRSLLDAGITVPGSTDAPVSEANPFVCLRDLVVRRTSSGTDFALAERVSVAEAVRAYTFGSAYAAGREADLGTLEIGKCADFVRLSEDIFAIEPADIAEIHATATIIGGEIVWEDSAAF</sequence>
<keyword evidence="3" id="KW-1185">Reference proteome</keyword>
<evidence type="ECO:0000313" key="2">
    <source>
        <dbReference type="EMBL" id="KHS52827.1"/>
    </source>
</evidence>
<accession>A0A0B9APS2</accession>
<name>A0A0B9APS2_BRELN</name>
<dbReference type="Gene3D" id="2.30.40.10">
    <property type="entry name" value="Urease, subunit C, domain 1"/>
    <property type="match status" value="1"/>
</dbReference>
<dbReference type="EMBL" id="JTJZ01000018">
    <property type="protein sequence ID" value="KHS52827.1"/>
    <property type="molecule type" value="Genomic_DNA"/>
</dbReference>
<dbReference type="CDD" id="cd01300">
    <property type="entry name" value="YtcJ_like"/>
    <property type="match status" value="1"/>
</dbReference>
<dbReference type="InterPro" id="IPR011059">
    <property type="entry name" value="Metal-dep_hydrolase_composite"/>
</dbReference>
<dbReference type="InterPro" id="IPR032466">
    <property type="entry name" value="Metal_Hydrolase"/>
</dbReference>
<feature type="domain" description="Amidohydrolase 3" evidence="1">
    <location>
        <begin position="48"/>
        <end position="536"/>
    </location>
</feature>
<reference evidence="2 3" key="1">
    <citation type="submission" date="2014-11" db="EMBL/GenBank/DDBJ databases">
        <title>Draft Genome Sequence of Brevibacterium linens AE038-8.</title>
        <authorList>
            <person name="Maizel D."/>
            <person name="Utturkar S.M."/>
            <person name="Brown S.D."/>
            <person name="Ferrero M."/>
            <person name="Rosen B.P."/>
        </authorList>
    </citation>
    <scope>NUCLEOTIDE SEQUENCE [LARGE SCALE GENOMIC DNA]</scope>
    <source>
        <strain evidence="2 3">AE038-8</strain>
    </source>
</reference>
<evidence type="ECO:0000259" key="1">
    <source>
        <dbReference type="Pfam" id="PF07969"/>
    </source>
</evidence>
<dbReference type="SUPFAM" id="SSF51556">
    <property type="entry name" value="Metallo-dependent hydrolases"/>
    <property type="match status" value="1"/>
</dbReference>
<proteinExistence type="predicted"/>
<dbReference type="Gene3D" id="3.20.20.140">
    <property type="entry name" value="Metal-dependent hydrolases"/>
    <property type="match status" value="1"/>
</dbReference>
<dbReference type="PANTHER" id="PTHR22642:SF2">
    <property type="entry name" value="PROTEIN LONG AFTER FAR-RED 3"/>
    <property type="match status" value="1"/>
</dbReference>
<dbReference type="GO" id="GO:0016810">
    <property type="term" value="F:hydrolase activity, acting on carbon-nitrogen (but not peptide) bonds"/>
    <property type="evidence" value="ECO:0007669"/>
    <property type="project" value="InterPro"/>
</dbReference>
<evidence type="ECO:0000313" key="3">
    <source>
        <dbReference type="Proteomes" id="UP000031488"/>
    </source>
</evidence>
<comment type="caution">
    <text evidence="2">The sequence shown here is derived from an EMBL/GenBank/DDBJ whole genome shotgun (WGS) entry which is preliminary data.</text>
</comment>
<dbReference type="InterPro" id="IPR013108">
    <property type="entry name" value="Amidohydro_3"/>
</dbReference>
<dbReference type="InterPro" id="IPR033932">
    <property type="entry name" value="YtcJ-like"/>
</dbReference>
<protein>
    <submittedName>
        <fullName evidence="2">Amidohydrolase 3</fullName>
    </submittedName>
</protein>
<organism evidence="2 3">
    <name type="scientific">Brevibacterium linens</name>
    <dbReference type="NCBI Taxonomy" id="1703"/>
    <lineage>
        <taxon>Bacteria</taxon>
        <taxon>Bacillati</taxon>
        <taxon>Actinomycetota</taxon>
        <taxon>Actinomycetes</taxon>
        <taxon>Micrococcales</taxon>
        <taxon>Brevibacteriaceae</taxon>
        <taxon>Brevibacterium</taxon>
    </lineage>
</organism>
<gene>
    <name evidence="2" type="ORF">AE0388_1810</name>
</gene>
<dbReference type="PATRIC" id="fig|1703.6.peg.1693"/>
<dbReference type="Pfam" id="PF07969">
    <property type="entry name" value="Amidohydro_3"/>
    <property type="match status" value="1"/>
</dbReference>
<dbReference type="Proteomes" id="UP000031488">
    <property type="component" value="Unassembled WGS sequence"/>
</dbReference>
<dbReference type="RefSeq" id="WP_052239939.1">
    <property type="nucleotide sequence ID" value="NZ_JBCLTJ010000007.1"/>
</dbReference>
<dbReference type="SUPFAM" id="SSF51338">
    <property type="entry name" value="Composite domain of metallo-dependent hydrolases"/>
    <property type="match status" value="1"/>
</dbReference>
<dbReference type="PANTHER" id="PTHR22642">
    <property type="entry name" value="IMIDAZOLONEPROPIONASE"/>
    <property type="match status" value="1"/>
</dbReference>